<accession>A0AAE5X3F4</accession>
<organism evidence="5 7">
    <name type="scientific">Bradyrhizobium guangzhouense</name>
    <dbReference type="NCBI Taxonomy" id="1325095"/>
    <lineage>
        <taxon>Bacteria</taxon>
        <taxon>Pseudomonadati</taxon>
        <taxon>Pseudomonadota</taxon>
        <taxon>Alphaproteobacteria</taxon>
        <taxon>Hyphomicrobiales</taxon>
        <taxon>Nitrobacteraceae</taxon>
        <taxon>Bradyrhizobium</taxon>
    </lineage>
</organism>
<dbReference type="Proteomes" id="UP000288972">
    <property type="component" value="Chromosome"/>
</dbReference>
<dbReference type="SUPFAM" id="SSF53474">
    <property type="entry name" value="alpha/beta-Hydrolases"/>
    <property type="match status" value="1"/>
</dbReference>
<evidence type="ECO:0000313" key="5">
    <source>
        <dbReference type="EMBL" id="QAU47923.1"/>
    </source>
</evidence>
<reference evidence="5 7" key="1">
    <citation type="submission" date="2018-06" db="EMBL/GenBank/DDBJ databases">
        <title>Comparative genomics of rhizobia nodulating Arachis hypogaea in China.</title>
        <authorList>
            <person name="Li Y."/>
        </authorList>
    </citation>
    <scope>NUCLEOTIDE SEQUENCE [LARGE SCALE GENOMIC DNA]</scope>
    <source>
        <strain evidence="5 7">CCBAU 51670</strain>
    </source>
</reference>
<dbReference type="PANTHER" id="PTHR11559">
    <property type="entry name" value="CARBOXYLESTERASE"/>
    <property type="match status" value="1"/>
</dbReference>
<evidence type="ECO:0000313" key="8">
    <source>
        <dbReference type="Proteomes" id="UP000290401"/>
    </source>
</evidence>
<evidence type="ECO:0000256" key="3">
    <source>
        <dbReference type="RuleBase" id="RU361235"/>
    </source>
</evidence>
<dbReference type="InterPro" id="IPR002018">
    <property type="entry name" value="CarbesteraseB"/>
</dbReference>
<feature type="domain" description="Carboxylesterase type B" evidence="4">
    <location>
        <begin position="8"/>
        <end position="482"/>
    </location>
</feature>
<dbReference type="EMBL" id="CP030053">
    <property type="protein sequence ID" value="QAU47923.1"/>
    <property type="molecule type" value="Genomic_DNA"/>
</dbReference>
<evidence type="ECO:0000313" key="6">
    <source>
        <dbReference type="EMBL" id="RXH14481.1"/>
    </source>
</evidence>
<comment type="similarity">
    <text evidence="1 3">Belongs to the type-B carboxylesterase/lipase family.</text>
</comment>
<sequence>MTAVEHVELDTPFGRLRGARSEGVTAFRKVPYAEAPVGRLRFEMPSAAPRWAGVRDAIAAGPVPPQNPSRLDAVMGTYDVEQSEDCLHLDIWTGHVPEDRAPVLVFIHGGAFMTGGGSLPCYDGGILAKENGLVVVNITYRLGILGFFPHPSLGGLNLGLHDQVAALRWITQAISAFGGDPQRITVIGQSAGAFSIAAFAGTEAGAGLFNRAILMSAPVGIKLRTVEQSRPVANAILDVLGIAADDVDKLRTIPVDRALEGLRLLQRRPPAIPGDISPPFMPVLDDTLVQCDPIESIRTGGARWCDMMIGATREEYAAFSISNPSLDELSEDALEDLIRSHGEYDASATLARLRSARVPATPRMLLGDFYSERMFTRQSLEIAATQSGLGRKAFTYLFDWQAPVPGLGACHCIDLPFLFGNIDVWQAASMVKGADRREVRDLSRLFRGSIAAFAAAGDPNGHGLPEWPAYTANQTVLHFDRRIAASRYIA</sequence>
<proteinExistence type="inferred from homology"/>
<protein>
    <recommendedName>
        <fullName evidence="3">Carboxylic ester hydrolase</fullName>
        <ecNumber evidence="3">3.1.1.-</ecNumber>
    </recommendedName>
</protein>
<evidence type="ECO:0000313" key="7">
    <source>
        <dbReference type="Proteomes" id="UP000288972"/>
    </source>
</evidence>
<dbReference type="KEGG" id="bgz:XH91_22960"/>
<dbReference type="Gene3D" id="3.40.50.1820">
    <property type="entry name" value="alpha/beta hydrolase"/>
    <property type="match status" value="1"/>
</dbReference>
<evidence type="ECO:0000259" key="4">
    <source>
        <dbReference type="Pfam" id="PF00135"/>
    </source>
</evidence>
<dbReference type="AlphaFoldDB" id="A0AAE5X3F4"/>
<dbReference type="RefSeq" id="WP_128952677.1">
    <property type="nucleotide sequence ID" value="NZ_CP030053.1"/>
</dbReference>
<dbReference type="GO" id="GO:0016787">
    <property type="term" value="F:hydrolase activity"/>
    <property type="evidence" value="ECO:0007669"/>
    <property type="project" value="UniProtKB-KW"/>
</dbReference>
<evidence type="ECO:0000256" key="2">
    <source>
        <dbReference type="ARBA" id="ARBA00022801"/>
    </source>
</evidence>
<dbReference type="InterPro" id="IPR019826">
    <property type="entry name" value="Carboxylesterase_B_AS"/>
</dbReference>
<name>A0AAE5X3F4_9BRAD</name>
<keyword evidence="8" id="KW-1185">Reference proteome</keyword>
<dbReference type="EMBL" id="RDQZ01000007">
    <property type="protein sequence ID" value="RXH14481.1"/>
    <property type="molecule type" value="Genomic_DNA"/>
</dbReference>
<dbReference type="PROSITE" id="PS00122">
    <property type="entry name" value="CARBOXYLESTERASE_B_1"/>
    <property type="match status" value="1"/>
</dbReference>
<evidence type="ECO:0000256" key="1">
    <source>
        <dbReference type="ARBA" id="ARBA00005964"/>
    </source>
</evidence>
<keyword evidence="2 3" id="KW-0378">Hydrolase</keyword>
<dbReference type="InterPro" id="IPR029058">
    <property type="entry name" value="AB_hydrolase_fold"/>
</dbReference>
<dbReference type="EC" id="3.1.1.-" evidence="3"/>
<dbReference type="Pfam" id="PF00135">
    <property type="entry name" value="COesterase"/>
    <property type="match status" value="1"/>
</dbReference>
<reference evidence="6 8" key="2">
    <citation type="submission" date="2018-10" db="EMBL/GenBank/DDBJ databases">
        <title>Bradyrhizobium sp. nov., effective nodules isolated from peanut in China.</title>
        <authorList>
            <person name="Li Y."/>
        </authorList>
    </citation>
    <scope>NUCLEOTIDE SEQUENCE [LARGE SCALE GENOMIC DNA]</scope>
    <source>
        <strain evidence="6 8">CCBAU 53426</strain>
    </source>
</reference>
<dbReference type="Proteomes" id="UP000290401">
    <property type="component" value="Unassembled WGS sequence"/>
</dbReference>
<dbReference type="InterPro" id="IPR050309">
    <property type="entry name" value="Type-B_Carboxylest/Lipase"/>
</dbReference>
<gene>
    <name evidence="6" type="ORF">EAS56_11510</name>
    <name evidence="5" type="ORF">XH91_22960</name>
</gene>